<keyword evidence="1" id="KW-0732">Signal</keyword>
<proteinExistence type="predicted"/>
<reference evidence="2 3" key="1">
    <citation type="submission" date="2018-09" db="EMBL/GenBank/DDBJ databases">
        <title>Sphingomonas sp. DAC4.</title>
        <authorList>
            <person name="Seo T."/>
        </authorList>
    </citation>
    <scope>NUCLEOTIDE SEQUENCE [LARGE SCALE GENOMIC DNA]</scope>
    <source>
        <strain evidence="2 3">DAC4</strain>
    </source>
</reference>
<protein>
    <submittedName>
        <fullName evidence="2">UrcA family protein</fullName>
    </submittedName>
</protein>
<evidence type="ECO:0000313" key="2">
    <source>
        <dbReference type="EMBL" id="RIX27232.1"/>
    </source>
</evidence>
<feature type="signal peptide" evidence="1">
    <location>
        <begin position="1"/>
        <end position="19"/>
    </location>
</feature>
<keyword evidence="3" id="KW-1185">Reference proteome</keyword>
<evidence type="ECO:0000256" key="1">
    <source>
        <dbReference type="SAM" id="SignalP"/>
    </source>
</evidence>
<feature type="chain" id="PRO_5019267966" evidence="1">
    <location>
        <begin position="20"/>
        <end position="103"/>
    </location>
</feature>
<dbReference type="AlphaFoldDB" id="A0A418PYT7"/>
<dbReference type="NCBIfam" id="TIGR04433">
    <property type="entry name" value="UrcA_uranyl"/>
    <property type="match status" value="1"/>
</dbReference>
<organism evidence="2 3">
    <name type="scientific">Sphingomonas edaphi</name>
    <dbReference type="NCBI Taxonomy" id="2315689"/>
    <lineage>
        <taxon>Bacteria</taxon>
        <taxon>Pseudomonadati</taxon>
        <taxon>Pseudomonadota</taxon>
        <taxon>Alphaproteobacteria</taxon>
        <taxon>Sphingomonadales</taxon>
        <taxon>Sphingomonadaceae</taxon>
        <taxon>Sphingomonas</taxon>
    </lineage>
</organism>
<accession>A0A418PYT7</accession>
<gene>
    <name evidence="2" type="ORF">D3M59_09225</name>
</gene>
<sequence length="103" mass="10866">MTKLIPALLIVLAPLPLAAQPVEAVTSTVQTADLDLSSKSGQRTLDRRLFQAIAEVCGTASPSDLAGQNKVRACRSDARGRFAPERDQRIAAASGQPIEVAAR</sequence>
<dbReference type="OrthoDB" id="7586249at2"/>
<dbReference type="EMBL" id="QXTF01000003">
    <property type="protein sequence ID" value="RIX27232.1"/>
    <property type="molecule type" value="Genomic_DNA"/>
</dbReference>
<dbReference type="Proteomes" id="UP000285023">
    <property type="component" value="Unassembled WGS sequence"/>
</dbReference>
<dbReference type="RefSeq" id="WP_119533384.1">
    <property type="nucleotide sequence ID" value="NZ_QXTF01000003.1"/>
</dbReference>
<evidence type="ECO:0000313" key="3">
    <source>
        <dbReference type="Proteomes" id="UP000285023"/>
    </source>
</evidence>
<comment type="caution">
    <text evidence="2">The sequence shown here is derived from an EMBL/GenBank/DDBJ whole genome shotgun (WGS) entry which is preliminary data.</text>
</comment>
<dbReference type="InterPro" id="IPR030972">
    <property type="entry name" value="UrcA_uranyl"/>
</dbReference>
<name>A0A418PYT7_9SPHN</name>